<keyword evidence="8 9" id="KW-0472">Membrane</keyword>
<evidence type="ECO:0000256" key="5">
    <source>
        <dbReference type="ARBA" id="ARBA00022968"/>
    </source>
</evidence>
<dbReference type="HOGENOM" id="CLU_783657_0_0_1"/>
<dbReference type="CTD" id="20251075"/>
<dbReference type="AlphaFoldDB" id="V4ACQ4"/>
<dbReference type="GeneID" id="20251075"/>
<dbReference type="InterPro" id="IPR038757">
    <property type="entry name" value="BRAP"/>
</dbReference>
<proteinExistence type="predicted"/>
<evidence type="ECO:0000256" key="4">
    <source>
        <dbReference type="ARBA" id="ARBA00022692"/>
    </source>
</evidence>
<accession>V4ACQ4</accession>
<evidence type="ECO:0000256" key="3">
    <source>
        <dbReference type="ARBA" id="ARBA00022490"/>
    </source>
</evidence>
<sequence>MANEDIEILRQVRNEVTELRKLGEDWGMTPSQINNCIEEAFGQNLTIQITEKIAKKIQQGTKWSKVRFAFRLWLAFIIVLFGFAVMVTNTDYLSRAIAKAMQPYGYPLMRAVRLVAVPLHHYNISSYHNNDCLVMNPYFIDSEDDCLCQGITKVRVTKLKKDKELGMQFFQKPILFKGLKKDLVPLQNIIKLVQRETEILKDPSLTVESSVDWMKTIGDFNDLDIETRIYQEKNFHVEWNSRRMSSSQTLRSLFPRPVVYPKKSEIVILKSLYIAGPHSDGIYNMNNGHPANDLFYIQGERTVVFTPRYGCQDVCDSFNVKTEAGDILMFPNSWKVDLRKNTEEMSVSFLGGMA</sequence>
<evidence type="ECO:0000256" key="9">
    <source>
        <dbReference type="SAM" id="Phobius"/>
    </source>
</evidence>
<comment type="subcellular location">
    <subcellularLocation>
        <location evidence="2">Cytoplasm</location>
    </subcellularLocation>
    <subcellularLocation>
        <location evidence="1">Golgi apparatus membrane</location>
        <topology evidence="1">Single-pass type II membrane protein</topology>
    </subcellularLocation>
</comment>
<gene>
    <name evidence="10" type="ORF">LOTGIDRAFT_239502</name>
</gene>
<evidence type="ECO:0008006" key="12">
    <source>
        <dbReference type="Google" id="ProtNLM"/>
    </source>
</evidence>
<evidence type="ECO:0000256" key="8">
    <source>
        <dbReference type="ARBA" id="ARBA00023136"/>
    </source>
</evidence>
<keyword evidence="11" id="KW-1185">Reference proteome</keyword>
<evidence type="ECO:0000256" key="1">
    <source>
        <dbReference type="ARBA" id="ARBA00004323"/>
    </source>
</evidence>
<dbReference type="PANTHER" id="PTHR35259:SF1">
    <property type="entry name" value="BOMBESIN RECEPTOR-ACTIVATED PROTEIN C6ORF89"/>
    <property type="match status" value="1"/>
</dbReference>
<keyword evidence="4 9" id="KW-0812">Transmembrane</keyword>
<evidence type="ECO:0000313" key="10">
    <source>
        <dbReference type="EMBL" id="ESO94627.1"/>
    </source>
</evidence>
<dbReference type="Proteomes" id="UP000030746">
    <property type="component" value="Unassembled WGS sequence"/>
</dbReference>
<keyword evidence="6 9" id="KW-1133">Transmembrane helix</keyword>
<dbReference type="RefSeq" id="XP_009054681.1">
    <property type="nucleotide sequence ID" value="XM_009056433.1"/>
</dbReference>
<keyword evidence="3" id="KW-0963">Cytoplasm</keyword>
<organism evidence="10 11">
    <name type="scientific">Lottia gigantea</name>
    <name type="common">Giant owl limpet</name>
    <dbReference type="NCBI Taxonomy" id="225164"/>
    <lineage>
        <taxon>Eukaryota</taxon>
        <taxon>Metazoa</taxon>
        <taxon>Spiralia</taxon>
        <taxon>Lophotrochozoa</taxon>
        <taxon>Mollusca</taxon>
        <taxon>Gastropoda</taxon>
        <taxon>Patellogastropoda</taxon>
        <taxon>Lottioidea</taxon>
        <taxon>Lottiidae</taxon>
        <taxon>Lottia</taxon>
    </lineage>
</organism>
<dbReference type="EMBL" id="KB201794">
    <property type="protein sequence ID" value="ESO94627.1"/>
    <property type="molecule type" value="Genomic_DNA"/>
</dbReference>
<name>V4ACQ4_LOTGI</name>
<dbReference type="KEGG" id="lgi:LOTGIDRAFT_239502"/>
<dbReference type="OMA" id="WMNITEY"/>
<evidence type="ECO:0000256" key="7">
    <source>
        <dbReference type="ARBA" id="ARBA00023034"/>
    </source>
</evidence>
<evidence type="ECO:0000313" key="11">
    <source>
        <dbReference type="Proteomes" id="UP000030746"/>
    </source>
</evidence>
<dbReference type="OrthoDB" id="10036464at2759"/>
<keyword evidence="7" id="KW-0333">Golgi apparatus</keyword>
<reference evidence="10 11" key="1">
    <citation type="journal article" date="2013" name="Nature">
        <title>Insights into bilaterian evolution from three spiralian genomes.</title>
        <authorList>
            <person name="Simakov O."/>
            <person name="Marletaz F."/>
            <person name="Cho S.J."/>
            <person name="Edsinger-Gonzales E."/>
            <person name="Havlak P."/>
            <person name="Hellsten U."/>
            <person name="Kuo D.H."/>
            <person name="Larsson T."/>
            <person name="Lv J."/>
            <person name="Arendt D."/>
            <person name="Savage R."/>
            <person name="Osoegawa K."/>
            <person name="de Jong P."/>
            <person name="Grimwood J."/>
            <person name="Chapman J.A."/>
            <person name="Shapiro H."/>
            <person name="Aerts A."/>
            <person name="Otillar R.P."/>
            <person name="Terry A.Y."/>
            <person name="Boore J.L."/>
            <person name="Grigoriev I.V."/>
            <person name="Lindberg D.R."/>
            <person name="Seaver E.C."/>
            <person name="Weisblat D.A."/>
            <person name="Putnam N.H."/>
            <person name="Rokhsar D.S."/>
        </authorList>
    </citation>
    <scope>NUCLEOTIDE SEQUENCE [LARGE SCALE GENOMIC DNA]</scope>
</reference>
<protein>
    <recommendedName>
        <fullName evidence="12">Cupin-like domain-containing protein</fullName>
    </recommendedName>
</protein>
<dbReference type="PANTHER" id="PTHR35259">
    <property type="entry name" value="BOMBESIN RECEPTOR-ACTIVATED PROTEIN C6ORF89"/>
    <property type="match status" value="1"/>
</dbReference>
<keyword evidence="5" id="KW-0735">Signal-anchor</keyword>
<dbReference type="GO" id="GO:0000139">
    <property type="term" value="C:Golgi membrane"/>
    <property type="evidence" value="ECO:0007669"/>
    <property type="project" value="UniProtKB-SubCell"/>
</dbReference>
<evidence type="ECO:0000256" key="6">
    <source>
        <dbReference type="ARBA" id="ARBA00022989"/>
    </source>
</evidence>
<feature type="transmembrane region" description="Helical" evidence="9">
    <location>
        <begin position="68"/>
        <end position="87"/>
    </location>
</feature>
<evidence type="ECO:0000256" key="2">
    <source>
        <dbReference type="ARBA" id="ARBA00004496"/>
    </source>
</evidence>